<dbReference type="Pfam" id="PF00075">
    <property type="entry name" value="RNase_H"/>
    <property type="match status" value="1"/>
</dbReference>
<dbReference type="PANTHER" id="PTHR10642">
    <property type="entry name" value="RIBONUCLEASE H1"/>
    <property type="match status" value="1"/>
</dbReference>
<dbReference type="OrthoDB" id="245563at2759"/>
<name>W9C5H8_SCLBF</name>
<keyword evidence="4" id="KW-0540">Nuclease</keyword>
<comment type="caution">
    <text evidence="9">The sequence shown here is derived from an EMBL/GenBank/DDBJ whole genome shotgun (WGS) entry which is preliminary data.</text>
</comment>
<keyword evidence="5" id="KW-0479">Metal-binding</keyword>
<sequence>MIFRLGLDNLIRFNIFTILLLKNSLIAIGGVSTVEYHFEVDVFKKSNGSFQKALVKAVDGACPHNGKSSATKSSFGVFFGPESPLNTYDVITRPPGEKYTNSYAELRSAFHALQLVKHNIKLRDWRKKHMVRRLPVIMMTDSKYVLDCLTKWIEGWLQNRFKTFERKPITNTDLILRIHQLIELLSNDDIDVRLWSVPREQNRGADALANRSLQASLPIEQNSPSLRYFRGCMRSCDLRVMNLANDVGILSPDRNHMEMHLGVIIMYMVMLEKIAERISGSLSGRIAAAIIIR</sequence>
<dbReference type="CDD" id="cd13934">
    <property type="entry name" value="RNase_H_Dikarya_like"/>
    <property type="match status" value="1"/>
</dbReference>
<evidence type="ECO:0000313" key="10">
    <source>
        <dbReference type="Proteomes" id="UP000019487"/>
    </source>
</evidence>
<feature type="domain" description="RNase H type-1" evidence="8">
    <location>
        <begin position="50"/>
        <end position="214"/>
    </location>
</feature>
<evidence type="ECO:0000256" key="7">
    <source>
        <dbReference type="ARBA" id="ARBA00022801"/>
    </source>
</evidence>
<dbReference type="SUPFAM" id="SSF53098">
    <property type="entry name" value="Ribonuclease H-like"/>
    <property type="match status" value="1"/>
</dbReference>
<dbReference type="PANTHER" id="PTHR10642:SF26">
    <property type="entry name" value="RIBONUCLEASE H1"/>
    <property type="match status" value="1"/>
</dbReference>
<dbReference type="GO" id="GO:0043137">
    <property type="term" value="P:DNA replication, removal of RNA primer"/>
    <property type="evidence" value="ECO:0007669"/>
    <property type="project" value="TreeGrafter"/>
</dbReference>
<dbReference type="PROSITE" id="PS50879">
    <property type="entry name" value="RNASE_H_1"/>
    <property type="match status" value="1"/>
</dbReference>
<keyword evidence="10" id="KW-1185">Reference proteome</keyword>
<dbReference type="GO" id="GO:0003676">
    <property type="term" value="F:nucleic acid binding"/>
    <property type="evidence" value="ECO:0007669"/>
    <property type="project" value="InterPro"/>
</dbReference>
<dbReference type="AlphaFoldDB" id="W9C5H8"/>
<accession>W9C5H8</accession>
<organism evidence="9 10">
    <name type="scientific">Sclerotinia borealis (strain F-4128)</name>
    <dbReference type="NCBI Taxonomy" id="1432307"/>
    <lineage>
        <taxon>Eukaryota</taxon>
        <taxon>Fungi</taxon>
        <taxon>Dikarya</taxon>
        <taxon>Ascomycota</taxon>
        <taxon>Pezizomycotina</taxon>
        <taxon>Leotiomycetes</taxon>
        <taxon>Helotiales</taxon>
        <taxon>Sclerotiniaceae</taxon>
        <taxon>Sclerotinia</taxon>
    </lineage>
</organism>
<dbReference type="EMBL" id="AYSA01000555">
    <property type="protein sequence ID" value="ESZ90983.1"/>
    <property type="molecule type" value="Genomic_DNA"/>
</dbReference>
<evidence type="ECO:0000256" key="5">
    <source>
        <dbReference type="ARBA" id="ARBA00022723"/>
    </source>
</evidence>
<dbReference type="InterPro" id="IPR036397">
    <property type="entry name" value="RNaseH_sf"/>
</dbReference>
<proteinExistence type="inferred from homology"/>
<evidence type="ECO:0000256" key="4">
    <source>
        <dbReference type="ARBA" id="ARBA00022722"/>
    </source>
</evidence>
<gene>
    <name evidence="9" type="ORF">SBOR_8617</name>
</gene>
<dbReference type="GO" id="GO:0046872">
    <property type="term" value="F:metal ion binding"/>
    <property type="evidence" value="ECO:0007669"/>
    <property type="project" value="UniProtKB-KW"/>
</dbReference>
<comment type="catalytic activity">
    <reaction evidence="1">
        <text>Endonucleolytic cleavage to 5'-phosphomonoester.</text>
        <dbReference type="EC" id="3.1.26.4"/>
    </reaction>
</comment>
<dbReference type="GO" id="GO:0004523">
    <property type="term" value="F:RNA-DNA hybrid ribonuclease activity"/>
    <property type="evidence" value="ECO:0007669"/>
    <property type="project" value="UniProtKB-EC"/>
</dbReference>
<dbReference type="InterPro" id="IPR050092">
    <property type="entry name" value="RNase_H"/>
</dbReference>
<evidence type="ECO:0000256" key="2">
    <source>
        <dbReference type="ARBA" id="ARBA00005300"/>
    </source>
</evidence>
<evidence type="ECO:0000256" key="3">
    <source>
        <dbReference type="ARBA" id="ARBA00012180"/>
    </source>
</evidence>
<keyword evidence="7" id="KW-0378">Hydrolase</keyword>
<dbReference type="Gene3D" id="3.30.420.10">
    <property type="entry name" value="Ribonuclease H-like superfamily/Ribonuclease H"/>
    <property type="match status" value="1"/>
</dbReference>
<dbReference type="STRING" id="1432307.W9C5H8"/>
<dbReference type="InterPro" id="IPR002156">
    <property type="entry name" value="RNaseH_domain"/>
</dbReference>
<evidence type="ECO:0000313" key="9">
    <source>
        <dbReference type="EMBL" id="ESZ90983.1"/>
    </source>
</evidence>
<dbReference type="InterPro" id="IPR012337">
    <property type="entry name" value="RNaseH-like_sf"/>
</dbReference>
<dbReference type="Proteomes" id="UP000019487">
    <property type="component" value="Unassembled WGS sequence"/>
</dbReference>
<dbReference type="EC" id="3.1.26.4" evidence="3"/>
<keyword evidence="6" id="KW-0255">Endonuclease</keyword>
<evidence type="ECO:0000256" key="6">
    <source>
        <dbReference type="ARBA" id="ARBA00022759"/>
    </source>
</evidence>
<dbReference type="HOGENOM" id="CLU_950462_0_0_1"/>
<reference evidence="9 10" key="1">
    <citation type="journal article" date="2014" name="Genome Announc.">
        <title>Draft genome sequence of Sclerotinia borealis, a psychrophilic plant pathogenic fungus.</title>
        <authorList>
            <person name="Mardanov A.V."/>
            <person name="Beletsky A.V."/>
            <person name="Kadnikov V.V."/>
            <person name="Ignatov A.N."/>
            <person name="Ravin N.V."/>
        </authorList>
    </citation>
    <scope>NUCLEOTIDE SEQUENCE [LARGE SCALE GENOMIC DNA]</scope>
    <source>
        <strain evidence="10">F-4157</strain>
    </source>
</reference>
<protein>
    <recommendedName>
        <fullName evidence="3">ribonuclease H</fullName>
        <ecNumber evidence="3">3.1.26.4</ecNumber>
    </recommendedName>
</protein>
<evidence type="ECO:0000256" key="1">
    <source>
        <dbReference type="ARBA" id="ARBA00000077"/>
    </source>
</evidence>
<evidence type="ECO:0000259" key="8">
    <source>
        <dbReference type="PROSITE" id="PS50879"/>
    </source>
</evidence>
<comment type="similarity">
    <text evidence="2">Belongs to the RNase H family.</text>
</comment>